<feature type="compositionally biased region" description="Low complexity" evidence="4">
    <location>
        <begin position="422"/>
        <end position="432"/>
    </location>
</feature>
<feature type="compositionally biased region" description="Low complexity" evidence="4">
    <location>
        <begin position="7"/>
        <end position="27"/>
    </location>
</feature>
<comment type="function">
    <text evidence="1">Controls the length of the flagellar hook.</text>
</comment>
<gene>
    <name evidence="6" type="ORF">KGQ91_11425</name>
</gene>
<feature type="domain" description="Flagellar hook-length control protein-like C-terminal" evidence="5">
    <location>
        <begin position="331"/>
        <end position="414"/>
    </location>
</feature>
<name>A0ABS7X061_9GAMM</name>
<keyword evidence="7" id="KW-1185">Reference proteome</keyword>
<dbReference type="Gene3D" id="3.30.750.140">
    <property type="match status" value="1"/>
</dbReference>
<proteinExistence type="inferred from homology"/>
<dbReference type="Proteomes" id="UP001319883">
    <property type="component" value="Unassembled WGS sequence"/>
</dbReference>
<evidence type="ECO:0000256" key="2">
    <source>
        <dbReference type="ARBA" id="ARBA00009149"/>
    </source>
</evidence>
<dbReference type="Pfam" id="PF02120">
    <property type="entry name" value="Flg_hook"/>
    <property type="match status" value="1"/>
</dbReference>
<feature type="region of interest" description="Disordered" evidence="4">
    <location>
        <begin position="407"/>
        <end position="466"/>
    </location>
</feature>
<feature type="region of interest" description="Disordered" evidence="4">
    <location>
        <begin position="1"/>
        <end position="27"/>
    </location>
</feature>
<keyword evidence="3" id="KW-1005">Bacterial flagellum biogenesis</keyword>
<dbReference type="InterPro" id="IPR001635">
    <property type="entry name" value="Flag_hook_Flik"/>
</dbReference>
<dbReference type="CDD" id="cd17470">
    <property type="entry name" value="T3SS_Flik_C"/>
    <property type="match status" value="1"/>
</dbReference>
<sequence length="466" mass="46035">MALSALAPATGTPPSSTGSSAGSTPATPAGLFAGLLAKLGNADAADAETAGAPGTGKTDLATALEQLAAQLKGRPDQGSLKDTLRALLQASGDGSPVSSAQDTPLDTLLKRLSADPGSDQKGKPADAESLVDQLAALLQPLLADKADRQAALDLSALHQRLPREASAGGDTSLDAIRQRLDAIAGTPGRMSDHADAPMTPAGMDSSGARQPGMSALPVDTLPAGRNPGGNADGTTPPPLFQALQTATAATGGNAATQSMTAATAGDAKHNWQGALLDAARGDATQAPLNTFAAQAGGTAGHAAGAASTPAPATATLSAPVASAQWQQGLGQQLIQLHQRGGQQVQLHLHPAELGPLSVQLKVDDQLAQAQFLSHNPQVRAAIEQAIPQLRAALNEAGIQLGEAMVGEQPQPGQQDASGGSGRPASGAPGALAQGASGPGDEGVDGEAGMTITAPPGSRVGGVDLYA</sequence>
<keyword evidence="6" id="KW-0282">Flagellum</keyword>
<protein>
    <submittedName>
        <fullName evidence="6">Flagellar hook-length control protein FliK</fullName>
    </submittedName>
</protein>
<evidence type="ECO:0000313" key="6">
    <source>
        <dbReference type="EMBL" id="MBZ9568279.1"/>
    </source>
</evidence>
<feature type="region of interest" description="Disordered" evidence="4">
    <location>
        <begin position="185"/>
        <end position="214"/>
    </location>
</feature>
<comment type="caution">
    <text evidence="6">The sequence shown here is derived from an EMBL/GenBank/DDBJ whole genome shotgun (WGS) entry which is preliminary data.</text>
</comment>
<evidence type="ECO:0000259" key="5">
    <source>
        <dbReference type="Pfam" id="PF02120"/>
    </source>
</evidence>
<dbReference type="PANTHER" id="PTHR37533">
    <property type="entry name" value="FLAGELLAR HOOK-LENGTH CONTROL PROTEIN"/>
    <property type="match status" value="1"/>
</dbReference>
<dbReference type="PRINTS" id="PR01007">
    <property type="entry name" value="FLGHOOKFLIK"/>
</dbReference>
<keyword evidence="6" id="KW-0969">Cilium</keyword>
<evidence type="ECO:0000256" key="1">
    <source>
        <dbReference type="ARBA" id="ARBA00003944"/>
    </source>
</evidence>
<dbReference type="InterPro" id="IPR052563">
    <property type="entry name" value="FliK"/>
</dbReference>
<dbReference type="PANTHER" id="PTHR37533:SF2">
    <property type="entry name" value="FLAGELLAR HOOK-LENGTH CONTROL PROTEIN"/>
    <property type="match status" value="1"/>
</dbReference>
<evidence type="ECO:0000256" key="4">
    <source>
        <dbReference type="SAM" id="MobiDB-lite"/>
    </source>
</evidence>
<dbReference type="RefSeq" id="WP_163649432.1">
    <property type="nucleotide sequence ID" value="NZ_JAGXFC010000001.1"/>
</dbReference>
<accession>A0ABS7X061</accession>
<evidence type="ECO:0000313" key="7">
    <source>
        <dbReference type="Proteomes" id="UP001319883"/>
    </source>
</evidence>
<reference evidence="6 7" key="1">
    <citation type="submission" date="2021-05" db="EMBL/GenBank/DDBJ databases">
        <title>Petroleum and Energy Research Collection (APPE): ex situ preservation of microbial diversity associated with the oil industry and exploitation of its biotechnological potential.</title>
        <authorList>
            <person name="Paixao C.T.M."/>
            <person name="Gomes M.B."/>
            <person name="Oliveira V.M."/>
        </authorList>
    </citation>
    <scope>NUCLEOTIDE SEQUENCE [LARGE SCALE GENOMIC DNA]</scope>
    <source>
        <strain evidence="6 7">LIT2</strain>
    </source>
</reference>
<keyword evidence="6" id="KW-0966">Cell projection</keyword>
<dbReference type="InterPro" id="IPR021136">
    <property type="entry name" value="Flagellar_hook_control-like_C"/>
</dbReference>
<dbReference type="InterPro" id="IPR038610">
    <property type="entry name" value="FliK-like_C_sf"/>
</dbReference>
<dbReference type="EMBL" id="JAGXFD010000001">
    <property type="protein sequence ID" value="MBZ9568279.1"/>
    <property type="molecule type" value="Genomic_DNA"/>
</dbReference>
<organism evidence="6 7">
    <name type="scientific">Modicisalibacter tunisiensis</name>
    <dbReference type="NCBI Taxonomy" id="390637"/>
    <lineage>
        <taxon>Bacteria</taxon>
        <taxon>Pseudomonadati</taxon>
        <taxon>Pseudomonadota</taxon>
        <taxon>Gammaproteobacteria</taxon>
        <taxon>Oceanospirillales</taxon>
        <taxon>Halomonadaceae</taxon>
        <taxon>Modicisalibacter</taxon>
    </lineage>
</organism>
<evidence type="ECO:0000256" key="3">
    <source>
        <dbReference type="ARBA" id="ARBA00022795"/>
    </source>
</evidence>
<comment type="similarity">
    <text evidence="2">Belongs to the FliK family.</text>
</comment>